<evidence type="ECO:0000313" key="4">
    <source>
        <dbReference type="Proteomes" id="UP000194221"/>
    </source>
</evidence>
<dbReference type="InterPro" id="IPR023375">
    <property type="entry name" value="ADC_dom_sf"/>
</dbReference>
<dbReference type="InterPro" id="IPR002048">
    <property type="entry name" value="EF_hand_dom"/>
</dbReference>
<dbReference type="GO" id="GO:0005509">
    <property type="term" value="F:calcium ion binding"/>
    <property type="evidence" value="ECO:0007669"/>
    <property type="project" value="InterPro"/>
</dbReference>
<dbReference type="InParanoid" id="A0A1Y2PGH8"/>
<dbReference type="EMBL" id="LAPZ01000002">
    <property type="protein sequence ID" value="OSY88778.1"/>
    <property type="molecule type" value="Genomic_DNA"/>
</dbReference>
<feature type="signal peptide" evidence="1">
    <location>
        <begin position="1"/>
        <end position="21"/>
    </location>
</feature>
<keyword evidence="1" id="KW-0732">Signal</keyword>
<proteinExistence type="predicted"/>
<dbReference type="PROSITE" id="PS50222">
    <property type="entry name" value="EF_HAND_2"/>
    <property type="match status" value="1"/>
</dbReference>
<name>A0A1Y2PGH8_9FLAO</name>
<dbReference type="InterPro" id="IPR018247">
    <property type="entry name" value="EF_Hand_1_Ca_BS"/>
</dbReference>
<dbReference type="RefSeq" id="WP_086029581.1">
    <property type="nucleotide sequence ID" value="NZ_LAPZ01000002.1"/>
</dbReference>
<dbReference type="OrthoDB" id="1145220at2"/>
<dbReference type="Pfam" id="PF06314">
    <property type="entry name" value="ADC"/>
    <property type="match status" value="1"/>
</dbReference>
<comment type="caution">
    <text evidence="3">The sequence shown here is derived from an EMBL/GenBank/DDBJ whole genome shotgun (WGS) entry which is preliminary data.</text>
</comment>
<accession>A0A1Y2PGH8</accession>
<organism evidence="3 4">
    <name type="scientific">Tenacibaculum holothuriorum</name>
    <dbReference type="NCBI Taxonomy" id="1635173"/>
    <lineage>
        <taxon>Bacteria</taxon>
        <taxon>Pseudomonadati</taxon>
        <taxon>Bacteroidota</taxon>
        <taxon>Flavobacteriia</taxon>
        <taxon>Flavobacteriales</taxon>
        <taxon>Flavobacteriaceae</taxon>
        <taxon>Tenacibaculum</taxon>
    </lineage>
</organism>
<evidence type="ECO:0000259" key="2">
    <source>
        <dbReference type="PROSITE" id="PS50222"/>
    </source>
</evidence>
<protein>
    <recommendedName>
        <fullName evidence="2">EF-hand domain-containing protein</fullName>
    </recommendedName>
</protein>
<reference evidence="3 4" key="1">
    <citation type="submission" date="2015-03" db="EMBL/GenBank/DDBJ databases">
        <title>Genome sequence of Tenacibaculum sp. S2-2, isolated from intestinal microbiota of sea cucumber, Apostichopus japonicas.</title>
        <authorList>
            <person name="Shao Z."/>
            <person name="Wang L."/>
            <person name="Li X."/>
        </authorList>
    </citation>
    <scope>NUCLEOTIDE SEQUENCE [LARGE SCALE GENOMIC DNA]</scope>
    <source>
        <strain evidence="3 4">S2-2</strain>
    </source>
</reference>
<dbReference type="Proteomes" id="UP000194221">
    <property type="component" value="Unassembled WGS sequence"/>
</dbReference>
<dbReference type="SUPFAM" id="SSF160104">
    <property type="entry name" value="Acetoacetate decarboxylase-like"/>
    <property type="match status" value="1"/>
</dbReference>
<keyword evidence="4" id="KW-1185">Reference proteome</keyword>
<dbReference type="Gene3D" id="1.10.238.10">
    <property type="entry name" value="EF-hand"/>
    <property type="match status" value="1"/>
</dbReference>
<dbReference type="InterPro" id="IPR010451">
    <property type="entry name" value="Acetoacetate_decarboxylase"/>
</dbReference>
<feature type="domain" description="EF-hand" evidence="2">
    <location>
        <begin position="55"/>
        <end position="90"/>
    </location>
</feature>
<dbReference type="Pfam" id="PF13202">
    <property type="entry name" value="EF-hand_5"/>
    <property type="match status" value="1"/>
</dbReference>
<dbReference type="SUPFAM" id="SSF47473">
    <property type="entry name" value="EF-hand"/>
    <property type="match status" value="1"/>
</dbReference>
<dbReference type="PROSITE" id="PS00018">
    <property type="entry name" value="EF_HAND_1"/>
    <property type="match status" value="1"/>
</dbReference>
<dbReference type="AlphaFoldDB" id="A0A1Y2PGH8"/>
<feature type="chain" id="PRO_5012215025" description="EF-hand domain-containing protein" evidence="1">
    <location>
        <begin position="22"/>
        <end position="323"/>
    </location>
</feature>
<evidence type="ECO:0000256" key="1">
    <source>
        <dbReference type="SAM" id="SignalP"/>
    </source>
</evidence>
<dbReference type="GO" id="GO:0016829">
    <property type="term" value="F:lyase activity"/>
    <property type="evidence" value="ECO:0007669"/>
    <property type="project" value="InterPro"/>
</dbReference>
<dbReference type="Gene3D" id="2.40.400.10">
    <property type="entry name" value="Acetoacetate decarboxylase-like"/>
    <property type="match status" value="1"/>
</dbReference>
<evidence type="ECO:0000313" key="3">
    <source>
        <dbReference type="EMBL" id="OSY88778.1"/>
    </source>
</evidence>
<dbReference type="InterPro" id="IPR011992">
    <property type="entry name" value="EF-hand-dom_pair"/>
</dbReference>
<gene>
    <name evidence="3" type="ORF">WH52_03665</name>
</gene>
<dbReference type="STRING" id="1635173.WH52_03665"/>
<sequence>MKNTTIITGLTVILFTCSSIAGFAQKQNNKRFTPDKVLRFLDRNKDQKISKQEADRAKKLAQNFIYLDTNNDGFLTLDELKRSNSSNKYTYLENDGIFMYYETKEKETYRKLLPEEFDMPNRLLVYTFISDFYKMKGQTQPYKEASIFLLGKYNGEEIWHCIYMPVTSEESMRMGVIRLGLPKTMGEIEFSRSKTTYNATVTDGNNNTMSLSINTKDYSFNNNEEKELKELSLIPKMNILRGKVIKMSKTNNGNGSSKSILDIAKVVPDRITLKEGQGKVTFNISTEQKDSNTVSPLELKPSRIIGAYYMHNTIPFGLTGSAF</sequence>